<evidence type="ECO:0000313" key="3">
    <source>
        <dbReference type="Proteomes" id="UP000292262"/>
    </source>
</evidence>
<dbReference type="PANTHER" id="PTHR41339:SF1">
    <property type="entry name" value="SECRETED PROTEIN"/>
    <property type="match status" value="1"/>
</dbReference>
<dbReference type="AlphaFoldDB" id="A0A4Q7NZ35"/>
<dbReference type="OrthoDB" id="1521716at2"/>
<keyword evidence="1" id="KW-0732">Signal</keyword>
<sequence>MKKLLCFCLLIIITISSIKPQSFNQNTLGWAKEWTNFNPNETVYPKAEEQLPNLITEDTYLSSEVTYFMTGDVYVVENATLTIEQGTVIRCDHLKPANLIVTQGSKLIASGSATQPIVFTSNKEAKSRAAGDWGGIKIAGSGTVNTVTGTGTFKGKFNPRYTIYGGTNDIEQTTILQYVRVEFSGNKAKGTEDTNGLSLYGLGRYSIIDNIQVSYSAQDSFSWFGGIHNMKNLISYKAEDDDFQFAEGFKGDITNVMAVRHPLVNSPKGSYAIEIEGNTKEFGYINEQELTDVVFSDAIFVNLADKRNYEHTSPAISAKNKGRLYLHKCKISGFSDVIEFDDSYTSLAVIEQSFNMDHSFYNIHGEGVKVQFKPFDSTMEVLKFNRFTEGFVAYDDLFTDPENTVAPNFALKKSLNDYLVMQ</sequence>
<proteinExistence type="predicted"/>
<evidence type="ECO:0000313" key="2">
    <source>
        <dbReference type="EMBL" id="RZS92310.1"/>
    </source>
</evidence>
<dbReference type="PANTHER" id="PTHR41339">
    <property type="entry name" value="LIPL48"/>
    <property type="match status" value="1"/>
</dbReference>
<organism evidence="2 3">
    <name type="scientific">Aquimarina brevivitae</name>
    <dbReference type="NCBI Taxonomy" id="323412"/>
    <lineage>
        <taxon>Bacteria</taxon>
        <taxon>Pseudomonadati</taxon>
        <taxon>Bacteroidota</taxon>
        <taxon>Flavobacteriia</taxon>
        <taxon>Flavobacteriales</taxon>
        <taxon>Flavobacteriaceae</taxon>
        <taxon>Aquimarina</taxon>
    </lineage>
</organism>
<reference evidence="2 3" key="1">
    <citation type="submission" date="2019-02" db="EMBL/GenBank/DDBJ databases">
        <title>Genomic Encyclopedia of Type Strains, Phase IV (KMG-IV): sequencing the most valuable type-strain genomes for metagenomic binning, comparative biology and taxonomic classification.</title>
        <authorList>
            <person name="Goeker M."/>
        </authorList>
    </citation>
    <scope>NUCLEOTIDE SEQUENCE [LARGE SCALE GENOMIC DNA]</scope>
    <source>
        <strain evidence="2 3">DSM 17196</strain>
    </source>
</reference>
<dbReference type="RefSeq" id="WP_130287470.1">
    <property type="nucleotide sequence ID" value="NZ_SGXE01000004.1"/>
</dbReference>
<dbReference type="Proteomes" id="UP000292262">
    <property type="component" value="Unassembled WGS sequence"/>
</dbReference>
<feature type="signal peptide" evidence="1">
    <location>
        <begin position="1"/>
        <end position="18"/>
    </location>
</feature>
<protein>
    <submittedName>
        <fullName evidence="2">Uncharacterized protein</fullName>
    </submittedName>
</protein>
<feature type="chain" id="PRO_5020532298" evidence="1">
    <location>
        <begin position="19"/>
        <end position="422"/>
    </location>
</feature>
<comment type="caution">
    <text evidence="2">The sequence shown here is derived from an EMBL/GenBank/DDBJ whole genome shotgun (WGS) entry which is preliminary data.</text>
</comment>
<evidence type="ECO:0000256" key="1">
    <source>
        <dbReference type="SAM" id="SignalP"/>
    </source>
</evidence>
<gene>
    <name evidence="2" type="ORF">EV197_2948</name>
</gene>
<dbReference type="EMBL" id="SGXE01000004">
    <property type="protein sequence ID" value="RZS92310.1"/>
    <property type="molecule type" value="Genomic_DNA"/>
</dbReference>
<name>A0A4Q7NZ35_9FLAO</name>
<accession>A0A4Q7NZ35</accession>
<keyword evidence="3" id="KW-1185">Reference proteome</keyword>